<evidence type="ECO:0000256" key="1">
    <source>
        <dbReference type="SAM" id="MobiDB-lite"/>
    </source>
</evidence>
<feature type="region of interest" description="Disordered" evidence="1">
    <location>
        <begin position="1"/>
        <end position="52"/>
    </location>
</feature>
<proteinExistence type="predicted"/>
<feature type="compositionally biased region" description="Polar residues" evidence="1">
    <location>
        <begin position="1"/>
        <end position="10"/>
    </location>
</feature>
<keyword evidence="3" id="KW-1185">Reference proteome</keyword>
<reference evidence="2 3" key="1">
    <citation type="submission" date="2019-05" db="EMBL/GenBank/DDBJ databases">
        <title>Another draft genome of Portunus trituberculatus and its Hox gene families provides insights of decapod evolution.</title>
        <authorList>
            <person name="Jeong J.-H."/>
            <person name="Song I."/>
            <person name="Kim S."/>
            <person name="Choi T."/>
            <person name="Kim D."/>
            <person name="Ryu S."/>
            <person name="Kim W."/>
        </authorList>
    </citation>
    <scope>NUCLEOTIDE SEQUENCE [LARGE SCALE GENOMIC DNA]</scope>
    <source>
        <tissue evidence="2">Muscle</tissue>
    </source>
</reference>
<name>A0A5B7E4X4_PORTR</name>
<accession>A0A5B7E4X4</accession>
<dbReference type="EMBL" id="VSRR010002003">
    <property type="protein sequence ID" value="MPC29031.1"/>
    <property type="molecule type" value="Genomic_DNA"/>
</dbReference>
<organism evidence="2 3">
    <name type="scientific">Portunus trituberculatus</name>
    <name type="common">Swimming crab</name>
    <name type="synonym">Neptunus trituberculatus</name>
    <dbReference type="NCBI Taxonomy" id="210409"/>
    <lineage>
        <taxon>Eukaryota</taxon>
        <taxon>Metazoa</taxon>
        <taxon>Ecdysozoa</taxon>
        <taxon>Arthropoda</taxon>
        <taxon>Crustacea</taxon>
        <taxon>Multicrustacea</taxon>
        <taxon>Malacostraca</taxon>
        <taxon>Eumalacostraca</taxon>
        <taxon>Eucarida</taxon>
        <taxon>Decapoda</taxon>
        <taxon>Pleocyemata</taxon>
        <taxon>Brachyura</taxon>
        <taxon>Eubrachyura</taxon>
        <taxon>Portunoidea</taxon>
        <taxon>Portunidae</taxon>
        <taxon>Portuninae</taxon>
        <taxon>Portunus</taxon>
    </lineage>
</organism>
<evidence type="ECO:0000313" key="3">
    <source>
        <dbReference type="Proteomes" id="UP000324222"/>
    </source>
</evidence>
<evidence type="ECO:0000313" key="2">
    <source>
        <dbReference type="EMBL" id="MPC29031.1"/>
    </source>
</evidence>
<comment type="caution">
    <text evidence="2">The sequence shown here is derived from an EMBL/GenBank/DDBJ whole genome shotgun (WGS) entry which is preliminary data.</text>
</comment>
<dbReference type="Proteomes" id="UP000324222">
    <property type="component" value="Unassembled WGS sequence"/>
</dbReference>
<gene>
    <name evidence="2" type="ORF">E2C01_022247</name>
</gene>
<feature type="region of interest" description="Disordered" evidence="1">
    <location>
        <begin position="85"/>
        <end position="114"/>
    </location>
</feature>
<sequence length="201" mass="22306">MTQHLTQSPRVRQPARYRWGRSVAESPPRPSDSQAPQDQDAHRRSPGMGNGGVSLVAEIWQRRPQWTPGPAKPALQATFPRGIGGHTPAGPFRASVGLPGTRPSRQTGQGGKSGCRFTQTCVRHDNTVFLDLRVFRRNTCSEVTAKDGLLVRILCITDIIKHKIRVRESRLFFGIRRVDGVKESRGVRLEGRPATAVWEGK</sequence>
<protein>
    <submittedName>
        <fullName evidence="2">Uncharacterized protein</fullName>
    </submittedName>
</protein>
<dbReference type="AlphaFoldDB" id="A0A5B7E4X4"/>